<dbReference type="GeneID" id="98068552"/>
<dbReference type="STRING" id="742817.HMPREF9449_00959"/>
<feature type="transmembrane region" description="Helical" evidence="1">
    <location>
        <begin position="46"/>
        <end position="64"/>
    </location>
</feature>
<dbReference type="EMBL" id="ADMC01000015">
    <property type="protein sequence ID" value="EHP48916.1"/>
    <property type="molecule type" value="Genomic_DNA"/>
</dbReference>
<name>H1DFC3_9BACT</name>
<evidence type="ECO:0000259" key="2">
    <source>
        <dbReference type="Pfam" id="PF13568"/>
    </source>
</evidence>
<organism evidence="3 4">
    <name type="scientific">Odoribacter laneus YIT 12061</name>
    <dbReference type="NCBI Taxonomy" id="742817"/>
    <lineage>
        <taxon>Bacteria</taxon>
        <taxon>Pseudomonadati</taxon>
        <taxon>Bacteroidota</taxon>
        <taxon>Bacteroidia</taxon>
        <taxon>Bacteroidales</taxon>
        <taxon>Odoribacteraceae</taxon>
        <taxon>Odoribacter</taxon>
    </lineage>
</organism>
<gene>
    <name evidence="3" type="ORF">HMPREF9449_00959</name>
</gene>
<evidence type="ECO:0000313" key="3">
    <source>
        <dbReference type="EMBL" id="EHP48916.1"/>
    </source>
</evidence>
<dbReference type="RefSeq" id="WP_009136107.1">
    <property type="nucleotide sequence ID" value="NZ_JH594596.1"/>
</dbReference>
<dbReference type="eggNOG" id="COG3266">
    <property type="taxonomic scope" value="Bacteria"/>
</dbReference>
<sequence length="431" mass="48507">MSNNIDSLFKKAYQNRHAEPPAYIWENINQQLQVHKRKRKIILWRYRAAAAIALLLAIAGVTILKNTSEVKPAFYSFSAPPVHKLEYTLPTPQLIVMTPAVHPIPVIKERIPEKRTIFPELLPESIGETKVALATSQPSFRKLTPKDYIPLINKQSYKTLRLYQQVLESEQIEKKAVSVSDKKTKILLSGHIAPGYASGSYNTPEALNRDYGYSKDQMSGIFNFSGGMKIAIIPHKRFSIQTGIMYTRMGQKTGESRAYTYMDNSKAPAYILSPLGAVSKKVTHSPLGNIKSRSTAEVVGAPSFIAPKNGSSSEIEQIFDALEIPIAVKYYLNNNKIRFSLLAGFSGSFIISNKAYLNYENNREYIGSTENIRNFNISTDWALGVEYPISPKVKIMLEPGFRYYLQSISEDENIDFKPYIFSFSTGIGINF</sequence>
<evidence type="ECO:0000256" key="1">
    <source>
        <dbReference type="SAM" id="Phobius"/>
    </source>
</evidence>
<keyword evidence="1" id="KW-0812">Transmembrane</keyword>
<keyword evidence="1" id="KW-0472">Membrane</keyword>
<dbReference type="HOGENOM" id="CLU_635902_0_0_10"/>
<dbReference type="Pfam" id="PF13568">
    <property type="entry name" value="OMP_b-brl_2"/>
    <property type="match status" value="1"/>
</dbReference>
<feature type="domain" description="Outer membrane protein beta-barrel" evidence="2">
    <location>
        <begin position="221"/>
        <end position="405"/>
    </location>
</feature>
<protein>
    <recommendedName>
        <fullName evidence="2">Outer membrane protein beta-barrel domain-containing protein</fullName>
    </recommendedName>
</protein>
<evidence type="ECO:0000313" key="4">
    <source>
        <dbReference type="Proteomes" id="UP000004892"/>
    </source>
</evidence>
<reference evidence="3 4" key="1">
    <citation type="submission" date="2012-01" db="EMBL/GenBank/DDBJ databases">
        <title>The Genome Sequence of Odoribacter laneus YIT 12061.</title>
        <authorList>
            <consortium name="The Broad Institute Genome Sequencing Platform"/>
            <person name="Earl A."/>
            <person name="Ward D."/>
            <person name="Feldgarden M."/>
            <person name="Gevers D."/>
            <person name="Morotomi M."/>
            <person name="Young S.K."/>
            <person name="Zeng Q."/>
            <person name="Gargeya S."/>
            <person name="Fitzgerald M."/>
            <person name="Haas B."/>
            <person name="Abouelleil A."/>
            <person name="Alvarado L."/>
            <person name="Arachchi H.M."/>
            <person name="Berlin A."/>
            <person name="Chapman S.B."/>
            <person name="Gearin G."/>
            <person name="Goldberg J."/>
            <person name="Griggs A."/>
            <person name="Gujja S."/>
            <person name="Hansen M."/>
            <person name="Heiman D."/>
            <person name="Howarth C."/>
            <person name="Larimer J."/>
            <person name="Lui A."/>
            <person name="MacDonald P.J.P."/>
            <person name="McCowen C."/>
            <person name="Montmayeur A."/>
            <person name="Murphy C."/>
            <person name="Neiman D."/>
            <person name="Pearson M."/>
            <person name="Priest M."/>
            <person name="Roberts A."/>
            <person name="Saif S."/>
            <person name="Shea T."/>
            <person name="Sisk P."/>
            <person name="Stolte C."/>
            <person name="Sykes S."/>
            <person name="Wortman J."/>
            <person name="Nusbaum C."/>
            <person name="Birren B."/>
        </authorList>
    </citation>
    <scope>NUCLEOTIDE SEQUENCE [LARGE SCALE GENOMIC DNA]</scope>
    <source>
        <strain evidence="3 4">YIT 12061</strain>
    </source>
</reference>
<dbReference type="Proteomes" id="UP000004892">
    <property type="component" value="Unassembled WGS sequence"/>
</dbReference>
<dbReference type="InterPro" id="IPR025665">
    <property type="entry name" value="Beta-barrel_OMP_2"/>
</dbReference>
<dbReference type="AlphaFoldDB" id="H1DFC3"/>
<keyword evidence="1" id="KW-1133">Transmembrane helix</keyword>
<proteinExistence type="predicted"/>
<dbReference type="PATRIC" id="fig|742817.3.peg.1017"/>
<accession>H1DFC3</accession>
<keyword evidence="4" id="KW-1185">Reference proteome</keyword>
<comment type="caution">
    <text evidence="3">The sequence shown here is derived from an EMBL/GenBank/DDBJ whole genome shotgun (WGS) entry which is preliminary data.</text>
</comment>